<dbReference type="AlphaFoldDB" id="A0AAV4BZU2"/>
<dbReference type="EMBL" id="BLXT01005777">
    <property type="protein sequence ID" value="GFO25774.1"/>
    <property type="molecule type" value="Genomic_DNA"/>
</dbReference>
<evidence type="ECO:0000256" key="1">
    <source>
        <dbReference type="SAM" id="MobiDB-lite"/>
    </source>
</evidence>
<feature type="compositionally biased region" description="Polar residues" evidence="1">
    <location>
        <begin position="165"/>
        <end position="179"/>
    </location>
</feature>
<feature type="compositionally biased region" description="Basic and acidic residues" evidence="1">
    <location>
        <begin position="38"/>
        <end position="50"/>
    </location>
</feature>
<keyword evidence="3" id="KW-1185">Reference proteome</keyword>
<proteinExistence type="predicted"/>
<organism evidence="2 3">
    <name type="scientific">Plakobranchus ocellatus</name>
    <dbReference type="NCBI Taxonomy" id="259542"/>
    <lineage>
        <taxon>Eukaryota</taxon>
        <taxon>Metazoa</taxon>
        <taxon>Spiralia</taxon>
        <taxon>Lophotrochozoa</taxon>
        <taxon>Mollusca</taxon>
        <taxon>Gastropoda</taxon>
        <taxon>Heterobranchia</taxon>
        <taxon>Euthyneura</taxon>
        <taxon>Panpulmonata</taxon>
        <taxon>Sacoglossa</taxon>
        <taxon>Placobranchoidea</taxon>
        <taxon>Plakobranchidae</taxon>
        <taxon>Plakobranchus</taxon>
    </lineage>
</organism>
<feature type="compositionally biased region" description="Basic residues" evidence="1">
    <location>
        <begin position="51"/>
        <end position="62"/>
    </location>
</feature>
<protein>
    <submittedName>
        <fullName evidence="2">Uncharacterized protein</fullName>
    </submittedName>
</protein>
<name>A0AAV4BZU2_9GAST</name>
<gene>
    <name evidence="2" type="ORF">PoB_005227900</name>
</gene>
<reference evidence="2 3" key="1">
    <citation type="journal article" date="2021" name="Elife">
        <title>Chloroplast acquisition without the gene transfer in kleptoplastic sea slugs, Plakobranchus ocellatus.</title>
        <authorList>
            <person name="Maeda T."/>
            <person name="Takahashi S."/>
            <person name="Yoshida T."/>
            <person name="Shimamura S."/>
            <person name="Takaki Y."/>
            <person name="Nagai Y."/>
            <person name="Toyoda A."/>
            <person name="Suzuki Y."/>
            <person name="Arimoto A."/>
            <person name="Ishii H."/>
            <person name="Satoh N."/>
            <person name="Nishiyama T."/>
            <person name="Hasebe M."/>
            <person name="Maruyama T."/>
            <person name="Minagawa J."/>
            <person name="Obokata J."/>
            <person name="Shigenobu S."/>
        </authorList>
    </citation>
    <scope>NUCLEOTIDE SEQUENCE [LARGE SCALE GENOMIC DNA]</scope>
</reference>
<feature type="compositionally biased region" description="Basic residues" evidence="1">
    <location>
        <begin position="1"/>
        <end position="17"/>
    </location>
</feature>
<comment type="caution">
    <text evidence="2">The sequence shown here is derived from an EMBL/GenBank/DDBJ whole genome shotgun (WGS) entry which is preliminary data.</text>
</comment>
<feature type="compositionally biased region" description="Basic residues" evidence="1">
    <location>
        <begin position="133"/>
        <end position="145"/>
    </location>
</feature>
<evidence type="ECO:0000313" key="2">
    <source>
        <dbReference type="EMBL" id="GFO25774.1"/>
    </source>
</evidence>
<feature type="compositionally biased region" description="Basic and acidic residues" evidence="1">
    <location>
        <begin position="119"/>
        <end position="132"/>
    </location>
</feature>
<feature type="compositionally biased region" description="Acidic residues" evidence="1">
    <location>
        <begin position="107"/>
        <end position="118"/>
    </location>
</feature>
<feature type="compositionally biased region" description="Basic and acidic residues" evidence="1">
    <location>
        <begin position="283"/>
        <end position="302"/>
    </location>
</feature>
<accession>A0AAV4BZU2</accession>
<feature type="compositionally biased region" description="Polar residues" evidence="1">
    <location>
        <begin position="92"/>
        <end position="105"/>
    </location>
</feature>
<feature type="region of interest" description="Disordered" evidence="1">
    <location>
        <begin position="241"/>
        <end position="302"/>
    </location>
</feature>
<sequence>MRPVSRNKKNRQKRVHPKSYVSSSGSEQESENSFQDFSKVKDGPQTDAKRHSSRLMSKRSKPAFKLPSRDDIWDKIPSVKSPEKLSHLTPRKNVSNFTKVYNSYNFDDYEDTSDDESDIESHSNTDSDEKPQTSKRVKNYHRRIRALSSSSDENCAGPAAKHQQSECGHNQNNSENKLNPATKCYEQLDSVNNTNLEVGVNNSNGSTKDSNLESLRKQEANTGETTNIAICEEVLLNNQTSVSSRKVDDSDNSEDSEGNFTPRKKRKVSLRNSIVDSDDESQDEGKNRDIDSSEHVQDINDNHLNRAENLKWKQKNRFSDFKEAIAKRRSRLSSLEKN</sequence>
<feature type="region of interest" description="Disordered" evidence="1">
    <location>
        <begin position="1"/>
        <end position="179"/>
    </location>
</feature>
<feature type="compositionally biased region" description="Low complexity" evidence="1">
    <location>
        <begin position="19"/>
        <end position="33"/>
    </location>
</feature>
<dbReference type="Proteomes" id="UP000735302">
    <property type="component" value="Unassembled WGS sequence"/>
</dbReference>
<evidence type="ECO:0000313" key="3">
    <source>
        <dbReference type="Proteomes" id="UP000735302"/>
    </source>
</evidence>